<organism evidence="1 2">
    <name type="scientific">Anas platyrhynchos</name>
    <name type="common">Mallard</name>
    <name type="synonym">Anas boschas</name>
    <dbReference type="NCBI Taxonomy" id="8839"/>
    <lineage>
        <taxon>Eukaryota</taxon>
        <taxon>Metazoa</taxon>
        <taxon>Chordata</taxon>
        <taxon>Craniata</taxon>
        <taxon>Vertebrata</taxon>
        <taxon>Euteleostomi</taxon>
        <taxon>Archelosauria</taxon>
        <taxon>Archosauria</taxon>
        <taxon>Dinosauria</taxon>
        <taxon>Saurischia</taxon>
        <taxon>Theropoda</taxon>
        <taxon>Coelurosauria</taxon>
        <taxon>Aves</taxon>
        <taxon>Neognathae</taxon>
        <taxon>Galloanserae</taxon>
        <taxon>Anseriformes</taxon>
        <taxon>Anatidae</taxon>
        <taxon>Anatinae</taxon>
        <taxon>Anas</taxon>
    </lineage>
</organism>
<evidence type="ECO:0000313" key="2">
    <source>
        <dbReference type="Proteomes" id="UP000296049"/>
    </source>
</evidence>
<protein>
    <submittedName>
        <fullName evidence="1">Uncharacterized protein</fullName>
    </submittedName>
</protein>
<dbReference type="EMBL" id="KB744106">
    <property type="protein sequence ID" value="EOA95988.1"/>
    <property type="molecule type" value="Genomic_DNA"/>
</dbReference>
<keyword evidence="2" id="KW-1185">Reference proteome</keyword>
<gene>
    <name evidence="1" type="ORF">Anapl_15200</name>
</gene>
<dbReference type="AlphaFoldDB" id="R0KRV1"/>
<name>R0KRV1_ANAPL</name>
<proteinExistence type="predicted"/>
<accession>R0KRV1</accession>
<dbReference type="Proteomes" id="UP000296049">
    <property type="component" value="Unassembled WGS sequence"/>
</dbReference>
<reference evidence="2" key="1">
    <citation type="journal article" date="2013" name="Nat. Genet.">
        <title>The duck genome and transcriptome provide insight into an avian influenza virus reservoir species.</title>
        <authorList>
            <person name="Huang Y."/>
            <person name="Li Y."/>
            <person name="Burt D.W."/>
            <person name="Chen H."/>
            <person name="Zhang Y."/>
            <person name="Qian W."/>
            <person name="Kim H."/>
            <person name="Gan S."/>
            <person name="Zhao Y."/>
            <person name="Li J."/>
            <person name="Yi K."/>
            <person name="Feng H."/>
            <person name="Zhu P."/>
            <person name="Li B."/>
            <person name="Liu Q."/>
            <person name="Fairley S."/>
            <person name="Magor K.E."/>
            <person name="Du Z."/>
            <person name="Hu X."/>
            <person name="Goodman L."/>
            <person name="Tafer H."/>
            <person name="Vignal A."/>
            <person name="Lee T."/>
            <person name="Kim K.W."/>
            <person name="Sheng Z."/>
            <person name="An Y."/>
            <person name="Searle S."/>
            <person name="Herrero J."/>
            <person name="Groenen M.A."/>
            <person name="Crooijmans R.P."/>
            <person name="Faraut T."/>
            <person name="Cai Q."/>
            <person name="Webster R.G."/>
            <person name="Aldridge J.R."/>
            <person name="Warren W.C."/>
            <person name="Bartschat S."/>
            <person name="Kehr S."/>
            <person name="Marz M."/>
            <person name="Stadler P.F."/>
            <person name="Smith J."/>
            <person name="Kraus R.H."/>
            <person name="Zhao Y."/>
            <person name="Ren L."/>
            <person name="Fei J."/>
            <person name="Morisson M."/>
            <person name="Kaiser P."/>
            <person name="Griffin D.K."/>
            <person name="Rao M."/>
            <person name="Pitel F."/>
            <person name="Wang J."/>
            <person name="Li N."/>
        </authorList>
    </citation>
    <scope>NUCLEOTIDE SEQUENCE [LARGE SCALE GENOMIC DNA]</scope>
</reference>
<evidence type="ECO:0000313" key="1">
    <source>
        <dbReference type="EMBL" id="EOA95988.1"/>
    </source>
</evidence>
<sequence length="74" mass="8905">MLTVKQCKDLTDLKNMWRKKLQWNFWEKQYYEELPHPACSINIKPKRSLKLSILHLRFVQEKGALITCMQLKNG</sequence>